<evidence type="ECO:0000313" key="1">
    <source>
        <dbReference type="EMBL" id="EAV42623.1"/>
    </source>
</evidence>
<dbReference type="eggNOG" id="ENOG5030UZZ">
    <property type="taxonomic scope" value="Bacteria"/>
</dbReference>
<comment type="caution">
    <text evidence="1">The sequence shown here is derived from an EMBL/GenBank/DDBJ whole genome shotgun (WGS) entry which is preliminary data.</text>
</comment>
<dbReference type="Pfam" id="PF12686">
    <property type="entry name" value="DUF3800"/>
    <property type="match status" value="1"/>
</dbReference>
<organism evidence="1 2">
    <name type="scientific">Roseibium aggregatum (strain ATCC 25650 / DSM 13394 / JCM 20685 / NBRC 16684 / NCIMB 2208 / IAM 12614 / B1)</name>
    <name type="common">Stappia aggregata</name>
    <dbReference type="NCBI Taxonomy" id="384765"/>
    <lineage>
        <taxon>Bacteria</taxon>
        <taxon>Pseudomonadati</taxon>
        <taxon>Pseudomonadota</taxon>
        <taxon>Alphaproteobacteria</taxon>
        <taxon>Hyphomicrobiales</taxon>
        <taxon>Stappiaceae</taxon>
        <taxon>Roseibium</taxon>
    </lineage>
</organism>
<dbReference type="Proteomes" id="UP000004848">
    <property type="component" value="Unassembled WGS sequence"/>
</dbReference>
<dbReference type="RefSeq" id="WP_006936663.1">
    <property type="nucleotide sequence ID" value="NZ_AAUW01000013.1"/>
</dbReference>
<sequence length="240" mass="28227">MHLVYIDDSTDRPVNVFSAIAIPHRNWNEVFEYIKSWRAHLRDVHGVPVTYELHATNFLSGRGSRSTLGHLSRHRRSQIFHKQFQVVEYMKRWNVRVFNVCNAGDDQFRAFERLLNRINRTLLAWDSYAFLICDEGKEQQYTQLVRKMRVHNPIPSNQTFWSDGNVTRNIPIDRILEDPHFKPSHESYLIQTADFLAHGLLRREVPTSAARKRRIHLSFDQLDAVLVPECNRADPKGVIR</sequence>
<reference evidence="1 2" key="1">
    <citation type="submission" date="2006-05" db="EMBL/GenBank/DDBJ databases">
        <authorList>
            <person name="King G."/>
            <person name="Ferriera S."/>
            <person name="Johnson J."/>
            <person name="Kravitz S."/>
            <person name="Beeson K."/>
            <person name="Sutton G."/>
            <person name="Rogers Y.-H."/>
            <person name="Friedman R."/>
            <person name="Frazier M."/>
            <person name="Venter J.C."/>
        </authorList>
    </citation>
    <scope>NUCLEOTIDE SEQUENCE [LARGE SCALE GENOMIC DNA]</scope>
    <source>
        <strain evidence="2">ATCC 25650 / DSM 13394 / JCM 20685 / NBRC 16684 / NCIMB 2208 / IAM 12614 / B1</strain>
    </source>
</reference>
<dbReference type="InterPro" id="IPR024524">
    <property type="entry name" value="DUF3800"/>
</dbReference>
<gene>
    <name evidence="1" type="ORF">SIAM614_26713</name>
</gene>
<name>A0NWY7_ROSAI</name>
<accession>A0NWY7</accession>
<dbReference type="GeneID" id="68850295"/>
<evidence type="ECO:0000313" key="2">
    <source>
        <dbReference type="Proteomes" id="UP000004848"/>
    </source>
</evidence>
<evidence type="ECO:0008006" key="3">
    <source>
        <dbReference type="Google" id="ProtNLM"/>
    </source>
</evidence>
<dbReference type="OrthoDB" id="9800818at2"/>
<proteinExistence type="predicted"/>
<dbReference type="EMBL" id="AAUW01000013">
    <property type="protein sequence ID" value="EAV42623.1"/>
    <property type="molecule type" value="Genomic_DNA"/>
</dbReference>
<protein>
    <recommendedName>
        <fullName evidence="3">DUF3800 domain-containing protein</fullName>
    </recommendedName>
</protein>
<dbReference type="AlphaFoldDB" id="A0NWY7"/>